<reference evidence="4" key="1">
    <citation type="submission" date="2021-02" db="EMBL/GenBank/DDBJ databases">
        <title>Genome sequence of Rhodospirillales sp. strain TMPK1 isolated from soil.</title>
        <authorList>
            <person name="Nakai R."/>
            <person name="Kusada H."/>
            <person name="Tamaki H."/>
        </authorList>
    </citation>
    <scope>NUCLEOTIDE SEQUENCE</scope>
    <source>
        <strain evidence="4">TMPK1</strain>
    </source>
</reference>
<dbReference type="CDD" id="cd02588">
    <property type="entry name" value="HAD_L2-DEX"/>
    <property type="match status" value="1"/>
</dbReference>
<protein>
    <recommendedName>
        <fullName evidence="3">(S)-2-haloacid dehalogenase</fullName>
        <ecNumber evidence="3">3.8.1.2</ecNumber>
    </recommendedName>
    <alternativeName>
        <fullName evidence="3">2-haloalkanoic acid dehalogenase</fullName>
    </alternativeName>
    <alternativeName>
        <fullName evidence="3">Halocarboxylic acid halidohydrolase</fullName>
    </alternativeName>
    <alternativeName>
        <fullName evidence="3">L-2-haloacid dehalogenase</fullName>
    </alternativeName>
</protein>
<dbReference type="PRINTS" id="PR00413">
    <property type="entry name" value="HADHALOGNASE"/>
</dbReference>
<dbReference type="Gene3D" id="3.40.50.1000">
    <property type="entry name" value="HAD superfamily/HAD-like"/>
    <property type="match status" value="1"/>
</dbReference>
<dbReference type="InterPro" id="IPR036412">
    <property type="entry name" value="HAD-like_sf"/>
</dbReference>
<dbReference type="InterPro" id="IPR006439">
    <property type="entry name" value="HAD-SF_hydro_IA"/>
</dbReference>
<name>A0A8S8XE15_9PROT</name>
<dbReference type="EC" id="3.8.1.2" evidence="3"/>
<comment type="catalytic activity">
    <reaction evidence="3">
        <text>an (S)-2-haloacid + H2O = a (2R)-2-hydroxycarboxylate + a halide anion + H(+)</text>
        <dbReference type="Rhea" id="RHEA:11192"/>
        <dbReference type="ChEBI" id="CHEBI:15377"/>
        <dbReference type="ChEBI" id="CHEBI:15378"/>
        <dbReference type="ChEBI" id="CHEBI:16042"/>
        <dbReference type="ChEBI" id="CHEBI:58314"/>
        <dbReference type="ChEBI" id="CHEBI:137405"/>
        <dbReference type="EC" id="3.8.1.2"/>
    </reaction>
</comment>
<dbReference type="SFLD" id="SFLDG01129">
    <property type="entry name" value="C1.5:_HAD__Beta-PGM__Phosphata"/>
    <property type="match status" value="1"/>
</dbReference>
<dbReference type="AlphaFoldDB" id="A0A8S8XE15"/>
<dbReference type="PANTHER" id="PTHR43316">
    <property type="entry name" value="HYDROLASE, HALOACID DELAHOGENASE-RELATED"/>
    <property type="match status" value="1"/>
</dbReference>
<dbReference type="InterPro" id="IPR006328">
    <property type="entry name" value="2-HAD"/>
</dbReference>
<dbReference type="EMBL" id="BOPV01000001">
    <property type="protein sequence ID" value="GIL40089.1"/>
    <property type="molecule type" value="Genomic_DNA"/>
</dbReference>
<dbReference type="SFLD" id="SFLDF00045">
    <property type="entry name" value="2-haloacid_dehalogenase"/>
    <property type="match status" value="1"/>
</dbReference>
<dbReference type="InterPro" id="IPR023214">
    <property type="entry name" value="HAD_sf"/>
</dbReference>
<dbReference type="GO" id="GO:0018784">
    <property type="term" value="F:(S)-2-haloacid dehalogenase activity"/>
    <property type="evidence" value="ECO:0007669"/>
    <property type="project" value="UniProtKB-UniRule"/>
</dbReference>
<dbReference type="SFLD" id="SFLDG01135">
    <property type="entry name" value="C1.5.6:_HAD__Beta-PGM__Phospha"/>
    <property type="match status" value="1"/>
</dbReference>
<evidence type="ECO:0000313" key="4">
    <source>
        <dbReference type="EMBL" id="GIL40089.1"/>
    </source>
</evidence>
<dbReference type="InterPro" id="IPR023198">
    <property type="entry name" value="PGP-like_dom2"/>
</dbReference>
<evidence type="ECO:0000256" key="1">
    <source>
        <dbReference type="ARBA" id="ARBA00008106"/>
    </source>
</evidence>
<sequence length="227" mass="24597">MTSMQTKRLVVFDAYGTLFDVHAAAAIHADRVGPDFARMSASWRQKQLEYSWTRSLMRRHADFWTCTQEALDWAMALYGISPANGLRGDLLAAYRNLRPYDDAGPMLDSLRAAGFGLAILSNGTHDMLRDAVTAAGWNDLFAAILSIDDAGIFKPDPRVYTLVETATGVDPASTVFVSGNPWDSAGAASAGFRVVRLARASAPPEYMFASRMAEIASLAKLPALLGC</sequence>
<evidence type="ECO:0000256" key="2">
    <source>
        <dbReference type="ARBA" id="ARBA00022801"/>
    </source>
</evidence>
<dbReference type="Pfam" id="PF00702">
    <property type="entry name" value="Hydrolase"/>
    <property type="match status" value="1"/>
</dbReference>
<dbReference type="SFLD" id="SFLDS00003">
    <property type="entry name" value="Haloacid_Dehalogenase"/>
    <property type="match status" value="1"/>
</dbReference>
<evidence type="ECO:0000256" key="3">
    <source>
        <dbReference type="RuleBase" id="RU368077"/>
    </source>
</evidence>
<dbReference type="NCBIfam" id="TIGR01493">
    <property type="entry name" value="HAD-SF-IA-v2"/>
    <property type="match status" value="1"/>
</dbReference>
<dbReference type="NCBIfam" id="TIGR01428">
    <property type="entry name" value="HAD_type_II"/>
    <property type="match status" value="1"/>
</dbReference>
<gene>
    <name evidence="4" type="ORF">TMPK1_23260</name>
</gene>
<dbReference type="Proteomes" id="UP000681075">
    <property type="component" value="Unassembled WGS sequence"/>
</dbReference>
<dbReference type="SUPFAM" id="SSF56784">
    <property type="entry name" value="HAD-like"/>
    <property type="match status" value="1"/>
</dbReference>
<dbReference type="PANTHER" id="PTHR43316:SF3">
    <property type="entry name" value="HALOACID DEHALOGENASE, TYPE II (AFU_ORTHOLOGUE AFUA_2G07750)-RELATED"/>
    <property type="match status" value="1"/>
</dbReference>
<dbReference type="InterPro" id="IPR051540">
    <property type="entry name" value="S-2-haloacid_dehalogenase"/>
</dbReference>
<keyword evidence="2 3" id="KW-0378">Hydrolase</keyword>
<keyword evidence="5" id="KW-1185">Reference proteome</keyword>
<comment type="similarity">
    <text evidence="1 3">Belongs to the HAD-like hydrolase superfamily. S-2-haloalkanoic acid dehalogenase family.</text>
</comment>
<comment type="function">
    <text evidence="3">Catalyzes the hydrolytic dehalogenation of small (S)-2-haloalkanoic acids to yield the corresponding (R)-2-hydroxyalkanoic acids.</text>
</comment>
<organism evidence="4 5">
    <name type="scientific">Roseiterribacter gracilis</name>
    <dbReference type="NCBI Taxonomy" id="2812848"/>
    <lineage>
        <taxon>Bacteria</taxon>
        <taxon>Pseudomonadati</taxon>
        <taxon>Pseudomonadota</taxon>
        <taxon>Alphaproteobacteria</taxon>
        <taxon>Rhodospirillales</taxon>
        <taxon>Roseiterribacteraceae</taxon>
        <taxon>Roseiterribacter</taxon>
    </lineage>
</organism>
<proteinExistence type="inferred from homology"/>
<accession>A0A8S8XE15</accession>
<dbReference type="NCBIfam" id="TIGR01509">
    <property type="entry name" value="HAD-SF-IA-v3"/>
    <property type="match status" value="1"/>
</dbReference>
<evidence type="ECO:0000313" key="5">
    <source>
        <dbReference type="Proteomes" id="UP000681075"/>
    </source>
</evidence>
<comment type="caution">
    <text evidence="4">The sequence shown here is derived from an EMBL/GenBank/DDBJ whole genome shotgun (WGS) entry which is preliminary data.</text>
</comment>
<dbReference type="Gene3D" id="1.10.150.240">
    <property type="entry name" value="Putative phosphatase, domain 2"/>
    <property type="match status" value="1"/>
</dbReference>